<dbReference type="Pfam" id="PF13098">
    <property type="entry name" value="Thioredoxin_2"/>
    <property type="match status" value="1"/>
</dbReference>
<evidence type="ECO:0000313" key="5">
    <source>
        <dbReference type="Proteomes" id="UP000486602"/>
    </source>
</evidence>
<proteinExistence type="predicted"/>
<keyword evidence="2" id="KW-0732">Signal</keyword>
<accession>A0A7K3WQD6</accession>
<dbReference type="InterPro" id="IPR036249">
    <property type="entry name" value="Thioredoxin-like_sf"/>
</dbReference>
<gene>
    <name evidence="4" type="ORF">G3O08_06220</name>
</gene>
<feature type="domain" description="Thioredoxin-like fold" evidence="3">
    <location>
        <begin position="38"/>
        <end position="155"/>
    </location>
</feature>
<name>A0A7K3WQD6_9FLAO</name>
<sequence>MKKLLFLLLFFPSLIYAQNKTGGINWISWDEVEAKMEKEPRKVMVDVYTDWCGPCKMMNNTTFSDPQVVQYINENYYAIKFNAEGSGEVTFRGTTYKNETYDANKAGRNGTHDLTRAIAPVNGRIAYPTIVYMDEDFGILSPVQGFYKPEQIMPILTFFAENVYKDKTWEEYTKAP</sequence>
<dbReference type="Gene3D" id="3.40.30.10">
    <property type="entry name" value="Glutaredoxin"/>
    <property type="match status" value="1"/>
</dbReference>
<dbReference type="SUPFAM" id="SSF52833">
    <property type="entry name" value="Thioredoxin-like"/>
    <property type="match status" value="1"/>
</dbReference>
<dbReference type="InterPro" id="IPR017937">
    <property type="entry name" value="Thioredoxin_CS"/>
</dbReference>
<dbReference type="AlphaFoldDB" id="A0A7K3WQD6"/>
<reference evidence="4 5" key="1">
    <citation type="submission" date="2020-02" db="EMBL/GenBank/DDBJ databases">
        <title>Out from the shadows clarifying the taxonomy of the family Cryomorphaceae and related taxa by utilizing the GTDB taxonomic framework.</title>
        <authorList>
            <person name="Bowman J.P."/>
        </authorList>
    </citation>
    <scope>NUCLEOTIDE SEQUENCE [LARGE SCALE GENOMIC DNA]</scope>
    <source>
        <strain evidence="4 5">QSSC 1-22</strain>
    </source>
</reference>
<dbReference type="Proteomes" id="UP000486602">
    <property type="component" value="Unassembled WGS sequence"/>
</dbReference>
<organism evidence="4 5">
    <name type="scientific">Cryomorpha ignava</name>
    <dbReference type="NCBI Taxonomy" id="101383"/>
    <lineage>
        <taxon>Bacteria</taxon>
        <taxon>Pseudomonadati</taxon>
        <taxon>Bacteroidota</taxon>
        <taxon>Flavobacteriia</taxon>
        <taxon>Flavobacteriales</taxon>
        <taxon>Cryomorphaceae</taxon>
        <taxon>Cryomorpha</taxon>
    </lineage>
</organism>
<evidence type="ECO:0000256" key="1">
    <source>
        <dbReference type="ARBA" id="ARBA00023284"/>
    </source>
</evidence>
<feature type="chain" id="PRO_5029777544" evidence="2">
    <location>
        <begin position="18"/>
        <end position="176"/>
    </location>
</feature>
<keyword evidence="1" id="KW-0676">Redox-active center</keyword>
<keyword evidence="5" id="KW-1185">Reference proteome</keyword>
<dbReference type="PROSITE" id="PS00194">
    <property type="entry name" value="THIOREDOXIN_1"/>
    <property type="match status" value="1"/>
</dbReference>
<feature type="signal peptide" evidence="2">
    <location>
        <begin position="1"/>
        <end position="17"/>
    </location>
</feature>
<dbReference type="EMBL" id="JAAGVY010000008">
    <property type="protein sequence ID" value="NEN23092.1"/>
    <property type="molecule type" value="Genomic_DNA"/>
</dbReference>
<dbReference type="RefSeq" id="WP_163283960.1">
    <property type="nucleotide sequence ID" value="NZ_JAAGVY010000008.1"/>
</dbReference>
<dbReference type="InterPro" id="IPR012336">
    <property type="entry name" value="Thioredoxin-like_fold"/>
</dbReference>
<protein>
    <submittedName>
        <fullName evidence="4">DUF255 domain-containing protein</fullName>
    </submittedName>
</protein>
<evidence type="ECO:0000259" key="3">
    <source>
        <dbReference type="Pfam" id="PF13098"/>
    </source>
</evidence>
<evidence type="ECO:0000256" key="2">
    <source>
        <dbReference type="SAM" id="SignalP"/>
    </source>
</evidence>
<evidence type="ECO:0000313" key="4">
    <source>
        <dbReference type="EMBL" id="NEN23092.1"/>
    </source>
</evidence>
<comment type="caution">
    <text evidence="4">The sequence shown here is derived from an EMBL/GenBank/DDBJ whole genome shotgun (WGS) entry which is preliminary data.</text>
</comment>